<dbReference type="GO" id="GO:0005096">
    <property type="term" value="F:GTPase activator activity"/>
    <property type="evidence" value="ECO:0007669"/>
    <property type="project" value="UniProtKB-KW"/>
</dbReference>
<evidence type="ECO:0000313" key="4">
    <source>
        <dbReference type="Ensembl" id="ENSSDUP00000008072.1"/>
    </source>
</evidence>
<dbReference type="InterPro" id="IPR051576">
    <property type="entry name" value="PX-Rho_GAP"/>
</dbReference>
<dbReference type="Ensembl" id="ENSSDUT00000008219.1">
    <property type="protein sequence ID" value="ENSSDUP00000008072.1"/>
    <property type="gene ID" value="ENSSDUG00000005915.1"/>
</dbReference>
<proteinExistence type="predicted"/>
<organism evidence="4 5">
    <name type="scientific">Seriola dumerili</name>
    <name type="common">Greater amberjack</name>
    <name type="synonym">Caranx dumerili</name>
    <dbReference type="NCBI Taxonomy" id="41447"/>
    <lineage>
        <taxon>Eukaryota</taxon>
        <taxon>Metazoa</taxon>
        <taxon>Chordata</taxon>
        <taxon>Craniata</taxon>
        <taxon>Vertebrata</taxon>
        <taxon>Euteleostomi</taxon>
        <taxon>Actinopterygii</taxon>
        <taxon>Neopterygii</taxon>
        <taxon>Teleostei</taxon>
        <taxon>Neoteleostei</taxon>
        <taxon>Acanthomorphata</taxon>
        <taxon>Carangaria</taxon>
        <taxon>Carangiformes</taxon>
        <taxon>Carangidae</taxon>
        <taxon>Seriola</taxon>
    </lineage>
</organism>
<dbReference type="STRING" id="41447.ENSSDUP00000008072"/>
<feature type="region of interest" description="Disordered" evidence="2">
    <location>
        <begin position="1"/>
        <end position="24"/>
    </location>
</feature>
<sequence length="117" mass="13569">MLTYSKMNSSFSKTRGEFENDGNPDLNKDVYLQDIHCVSSLCKAYFRELPNPLLTYQLKGSLKGRKWMSIFNIGGRFPDPRRRHKHSAKGTKPSHVPFSQKLIKLLKTDDHNLLQFL</sequence>
<reference evidence="4" key="2">
    <citation type="submission" date="2025-09" db="UniProtKB">
        <authorList>
            <consortium name="Ensembl"/>
        </authorList>
    </citation>
    <scope>IDENTIFICATION</scope>
</reference>
<dbReference type="InterPro" id="IPR000198">
    <property type="entry name" value="RhoGAP_dom"/>
</dbReference>
<dbReference type="Pfam" id="PF00620">
    <property type="entry name" value="RhoGAP"/>
    <property type="match status" value="1"/>
</dbReference>
<evidence type="ECO:0000259" key="3">
    <source>
        <dbReference type="PROSITE" id="PS50238"/>
    </source>
</evidence>
<reference evidence="4" key="1">
    <citation type="submission" date="2025-08" db="UniProtKB">
        <authorList>
            <consortium name="Ensembl"/>
        </authorList>
    </citation>
    <scope>IDENTIFICATION</scope>
</reference>
<evidence type="ECO:0000256" key="2">
    <source>
        <dbReference type="SAM" id="MobiDB-lite"/>
    </source>
</evidence>
<dbReference type="PANTHER" id="PTHR15729:SF12">
    <property type="entry name" value="RHO GTPASE-ACTIVATING PROTEIN 30"/>
    <property type="match status" value="1"/>
</dbReference>
<dbReference type="PROSITE" id="PS50238">
    <property type="entry name" value="RHOGAP"/>
    <property type="match status" value="1"/>
</dbReference>
<dbReference type="SUPFAM" id="SSF48350">
    <property type="entry name" value="GTPase activation domain, GAP"/>
    <property type="match status" value="1"/>
</dbReference>
<feature type="domain" description="Rho-GAP" evidence="3">
    <location>
        <begin position="1"/>
        <end position="117"/>
    </location>
</feature>
<dbReference type="PANTHER" id="PTHR15729">
    <property type="entry name" value="CDC42 GTPASE-ACTIVATING PROTEIN"/>
    <property type="match status" value="1"/>
</dbReference>
<accession>A0A3B4TPV3</accession>
<evidence type="ECO:0000256" key="1">
    <source>
        <dbReference type="ARBA" id="ARBA00022468"/>
    </source>
</evidence>
<protein>
    <recommendedName>
        <fullName evidence="3">Rho-GAP domain-containing protein</fullName>
    </recommendedName>
</protein>
<dbReference type="Proteomes" id="UP000261420">
    <property type="component" value="Unplaced"/>
</dbReference>
<feature type="compositionally biased region" description="Polar residues" evidence="2">
    <location>
        <begin position="1"/>
        <end position="13"/>
    </location>
</feature>
<dbReference type="GeneTree" id="ENSGT00940000165396"/>
<evidence type="ECO:0000313" key="5">
    <source>
        <dbReference type="Proteomes" id="UP000261420"/>
    </source>
</evidence>
<keyword evidence="1" id="KW-0343">GTPase activation</keyword>
<dbReference type="AlphaFoldDB" id="A0A3B4TPV3"/>
<name>A0A3B4TPV3_SERDU</name>
<keyword evidence="5" id="KW-1185">Reference proteome</keyword>
<dbReference type="GO" id="GO:0007264">
    <property type="term" value="P:small GTPase-mediated signal transduction"/>
    <property type="evidence" value="ECO:0007669"/>
    <property type="project" value="TreeGrafter"/>
</dbReference>
<dbReference type="InterPro" id="IPR008936">
    <property type="entry name" value="Rho_GTPase_activation_prot"/>
</dbReference>
<dbReference type="Gene3D" id="1.10.555.10">
    <property type="entry name" value="Rho GTPase activation protein"/>
    <property type="match status" value="1"/>
</dbReference>